<reference evidence="1" key="1">
    <citation type="submission" date="2020-10" db="EMBL/GenBank/DDBJ databases">
        <authorList>
            <person name="Castelo-Branco R."/>
            <person name="Eusebio N."/>
            <person name="Adriana R."/>
            <person name="Vieira A."/>
            <person name="Brugerolle De Fraissinette N."/>
            <person name="Rezende De Castro R."/>
            <person name="Schneider M.P."/>
            <person name="Vasconcelos V."/>
            <person name="Leao P.N."/>
        </authorList>
    </citation>
    <scope>NUCLEOTIDE SEQUENCE</scope>
    <source>
        <strain evidence="1">LEGE 11479</strain>
    </source>
</reference>
<gene>
    <name evidence="1" type="ORF">IQ260_05560</name>
</gene>
<organism evidence="1 2">
    <name type="scientific">Leptolyngbya cf. ectocarpi LEGE 11479</name>
    <dbReference type="NCBI Taxonomy" id="1828722"/>
    <lineage>
        <taxon>Bacteria</taxon>
        <taxon>Bacillati</taxon>
        <taxon>Cyanobacteriota</taxon>
        <taxon>Cyanophyceae</taxon>
        <taxon>Leptolyngbyales</taxon>
        <taxon>Leptolyngbyaceae</taxon>
        <taxon>Leptolyngbya group</taxon>
        <taxon>Leptolyngbya</taxon>
    </lineage>
</organism>
<dbReference type="CDD" id="cd00303">
    <property type="entry name" value="retropepsin_like"/>
    <property type="match status" value="1"/>
</dbReference>
<keyword evidence="1" id="KW-0645">Protease</keyword>
<dbReference type="GO" id="GO:0008233">
    <property type="term" value="F:peptidase activity"/>
    <property type="evidence" value="ECO:0007669"/>
    <property type="project" value="UniProtKB-KW"/>
</dbReference>
<dbReference type="EMBL" id="JADEXP010000028">
    <property type="protein sequence ID" value="MBE9066113.1"/>
    <property type="molecule type" value="Genomic_DNA"/>
</dbReference>
<evidence type="ECO:0000313" key="2">
    <source>
        <dbReference type="Proteomes" id="UP000615026"/>
    </source>
</evidence>
<dbReference type="Pfam" id="PF13975">
    <property type="entry name" value="gag-asp_proteas"/>
    <property type="match status" value="1"/>
</dbReference>
<evidence type="ECO:0000313" key="1">
    <source>
        <dbReference type="EMBL" id="MBE9066113.1"/>
    </source>
</evidence>
<proteinExistence type="predicted"/>
<keyword evidence="2" id="KW-1185">Reference proteome</keyword>
<dbReference type="AlphaFoldDB" id="A0A928X3Y9"/>
<dbReference type="Gene3D" id="2.40.70.10">
    <property type="entry name" value="Acid Proteases"/>
    <property type="match status" value="1"/>
</dbReference>
<dbReference type="Proteomes" id="UP000615026">
    <property type="component" value="Unassembled WGS sequence"/>
</dbReference>
<dbReference type="GO" id="GO:0006508">
    <property type="term" value="P:proteolysis"/>
    <property type="evidence" value="ECO:0007669"/>
    <property type="project" value="UniProtKB-KW"/>
</dbReference>
<keyword evidence="1" id="KW-0378">Hydrolase</keyword>
<protein>
    <submittedName>
        <fullName evidence="1">Retroviral-like aspartic protease family protein</fullName>
    </submittedName>
</protein>
<dbReference type="RefSeq" id="WP_193991618.1">
    <property type="nucleotide sequence ID" value="NZ_JADEXP010000028.1"/>
</dbReference>
<sequence length="143" mass="15269">MGITYAAIELLNGIDLGLVRRGALADNQVRQLTVNAMADSGALMLSIPQSVCTQLGLDILGEADAELADGSVVQFNIAGPIEVRFQNRRTTVEALVVPNETDVLLGAIPMEGMDLLVDPKQQKLVLNPKSPGKARVMLKGHRP</sequence>
<dbReference type="InterPro" id="IPR021109">
    <property type="entry name" value="Peptidase_aspartic_dom_sf"/>
</dbReference>
<name>A0A928X3Y9_LEPEC</name>
<accession>A0A928X3Y9</accession>
<comment type="caution">
    <text evidence="1">The sequence shown here is derived from an EMBL/GenBank/DDBJ whole genome shotgun (WGS) entry which is preliminary data.</text>
</comment>